<evidence type="ECO:0000256" key="2">
    <source>
        <dbReference type="ARBA" id="ARBA00022448"/>
    </source>
</evidence>
<protein>
    <submittedName>
        <fullName evidence="14">Lipid A export permease/ATP-binding protein MsbA</fullName>
    </submittedName>
</protein>
<feature type="domain" description="ABC transporter" evidence="12">
    <location>
        <begin position="268"/>
        <end position="503"/>
    </location>
</feature>
<evidence type="ECO:0000256" key="7">
    <source>
        <dbReference type="ARBA" id="ARBA00022967"/>
    </source>
</evidence>
<evidence type="ECO:0000256" key="4">
    <source>
        <dbReference type="ARBA" id="ARBA00022692"/>
    </source>
</evidence>
<dbReference type="Gene3D" id="3.40.50.300">
    <property type="entry name" value="P-loop containing nucleotide triphosphate hydrolases"/>
    <property type="match status" value="1"/>
</dbReference>
<feature type="domain" description="ABC transmembrane type-1" evidence="13">
    <location>
        <begin position="1"/>
        <end position="236"/>
    </location>
</feature>
<reference evidence="15" key="1">
    <citation type="submission" date="2017-08" db="EMBL/GenBank/DDBJ databases">
        <title>A dynamic microbial community with high functional redundancy inhabits the cold, oxic subseafloor aquifer.</title>
        <authorList>
            <person name="Tully B.J."/>
            <person name="Wheat C.G."/>
            <person name="Glazer B.T."/>
            <person name="Huber J.A."/>
        </authorList>
    </citation>
    <scope>NUCLEOTIDE SEQUENCE [LARGE SCALE GENOMIC DNA]</scope>
</reference>
<evidence type="ECO:0000313" key="14">
    <source>
        <dbReference type="EMBL" id="PCH58260.1"/>
    </source>
</evidence>
<dbReference type="PANTHER" id="PTHR43394">
    <property type="entry name" value="ATP-DEPENDENT PERMEASE MDL1, MITOCHONDRIAL"/>
    <property type="match status" value="1"/>
</dbReference>
<keyword evidence="4 11" id="KW-0812">Transmembrane</keyword>
<feature type="transmembrane region" description="Helical" evidence="11">
    <location>
        <begin position="176"/>
        <end position="195"/>
    </location>
</feature>
<evidence type="ECO:0000256" key="11">
    <source>
        <dbReference type="SAM" id="Phobius"/>
    </source>
</evidence>
<gene>
    <name evidence="14" type="primary">msbA</name>
    <name evidence="14" type="ORF">COC19_08675</name>
</gene>
<keyword evidence="8 11" id="KW-1133">Transmembrane helix</keyword>
<keyword evidence="2" id="KW-0813">Transport</keyword>
<dbReference type="InterPro" id="IPR036640">
    <property type="entry name" value="ABC1_TM_sf"/>
</dbReference>
<comment type="caution">
    <text evidence="14">The sequence shown here is derived from an EMBL/GenBank/DDBJ whole genome shotgun (WGS) entry which is preliminary data.</text>
</comment>
<dbReference type="NCBIfam" id="TIGR02203">
    <property type="entry name" value="MsbA_lipidA"/>
    <property type="match status" value="1"/>
</dbReference>
<dbReference type="InterPro" id="IPR011527">
    <property type="entry name" value="ABC1_TM_dom"/>
</dbReference>
<evidence type="ECO:0000256" key="8">
    <source>
        <dbReference type="ARBA" id="ARBA00022989"/>
    </source>
</evidence>
<evidence type="ECO:0000256" key="9">
    <source>
        <dbReference type="ARBA" id="ARBA00023055"/>
    </source>
</evidence>
<dbReference type="InterPro" id="IPR003593">
    <property type="entry name" value="AAA+_ATPase"/>
</dbReference>
<feature type="transmembrane region" description="Helical" evidence="11">
    <location>
        <begin position="95"/>
        <end position="112"/>
    </location>
</feature>
<keyword evidence="10 11" id="KW-0472">Membrane</keyword>
<keyword evidence="9" id="KW-0445">Lipid transport</keyword>
<dbReference type="InterPro" id="IPR011917">
    <property type="entry name" value="ABC_transpr_lipidA"/>
</dbReference>
<evidence type="ECO:0000256" key="5">
    <source>
        <dbReference type="ARBA" id="ARBA00022741"/>
    </source>
</evidence>
<dbReference type="PROSITE" id="PS50929">
    <property type="entry name" value="ABC_TM1F"/>
    <property type="match status" value="1"/>
</dbReference>
<dbReference type="EMBL" id="NVQR01000169">
    <property type="protein sequence ID" value="PCH58260.1"/>
    <property type="molecule type" value="Genomic_DNA"/>
</dbReference>
<dbReference type="GO" id="GO:0034040">
    <property type="term" value="F:ATPase-coupled lipid transmembrane transporter activity"/>
    <property type="evidence" value="ECO:0007669"/>
    <property type="project" value="InterPro"/>
</dbReference>
<dbReference type="GO" id="GO:0016887">
    <property type="term" value="F:ATP hydrolysis activity"/>
    <property type="evidence" value="ECO:0007669"/>
    <property type="project" value="InterPro"/>
</dbReference>
<dbReference type="Gene3D" id="1.20.1560.10">
    <property type="entry name" value="ABC transporter type 1, transmembrane domain"/>
    <property type="match status" value="1"/>
</dbReference>
<evidence type="ECO:0000259" key="12">
    <source>
        <dbReference type="PROSITE" id="PS50893"/>
    </source>
</evidence>
<dbReference type="InterPro" id="IPR039421">
    <property type="entry name" value="Type_1_exporter"/>
</dbReference>
<dbReference type="InterPro" id="IPR027417">
    <property type="entry name" value="P-loop_NTPase"/>
</dbReference>
<keyword evidence="5" id="KW-0547">Nucleotide-binding</keyword>
<feature type="transmembrane region" description="Helical" evidence="11">
    <location>
        <begin position="68"/>
        <end position="89"/>
    </location>
</feature>
<dbReference type="Proteomes" id="UP000218172">
    <property type="component" value="Unassembled WGS sequence"/>
</dbReference>
<dbReference type="GO" id="GO:0005524">
    <property type="term" value="F:ATP binding"/>
    <property type="evidence" value="ECO:0007669"/>
    <property type="project" value="UniProtKB-KW"/>
</dbReference>
<evidence type="ECO:0000313" key="15">
    <source>
        <dbReference type="Proteomes" id="UP000218172"/>
    </source>
</evidence>
<proteinExistence type="predicted"/>
<keyword evidence="3" id="KW-1003">Cell membrane</keyword>
<evidence type="ECO:0000256" key="1">
    <source>
        <dbReference type="ARBA" id="ARBA00004651"/>
    </source>
</evidence>
<dbReference type="PROSITE" id="PS00211">
    <property type="entry name" value="ABC_TRANSPORTER_1"/>
    <property type="match status" value="1"/>
</dbReference>
<accession>A0A2A4MEF4</accession>
<dbReference type="SMART" id="SM00382">
    <property type="entry name" value="AAA"/>
    <property type="match status" value="1"/>
</dbReference>
<evidence type="ECO:0000256" key="3">
    <source>
        <dbReference type="ARBA" id="ARBA00022475"/>
    </source>
</evidence>
<dbReference type="Pfam" id="PF00005">
    <property type="entry name" value="ABC_tran"/>
    <property type="match status" value="1"/>
</dbReference>
<keyword evidence="6 14" id="KW-0067">ATP-binding</keyword>
<dbReference type="InterPro" id="IPR017871">
    <property type="entry name" value="ABC_transporter-like_CS"/>
</dbReference>
<dbReference type="InterPro" id="IPR003439">
    <property type="entry name" value="ABC_transporter-like_ATP-bd"/>
</dbReference>
<evidence type="ECO:0000256" key="6">
    <source>
        <dbReference type="ARBA" id="ARBA00022840"/>
    </source>
</evidence>
<dbReference type="GO" id="GO:0015421">
    <property type="term" value="F:ABC-type oligopeptide transporter activity"/>
    <property type="evidence" value="ECO:0007669"/>
    <property type="project" value="TreeGrafter"/>
</dbReference>
<dbReference type="SUPFAM" id="SSF52540">
    <property type="entry name" value="P-loop containing nucleoside triphosphate hydrolases"/>
    <property type="match status" value="1"/>
</dbReference>
<keyword evidence="7" id="KW-1278">Translocase</keyword>
<evidence type="ECO:0000256" key="10">
    <source>
        <dbReference type="ARBA" id="ARBA00023136"/>
    </source>
</evidence>
<name>A0A2A4MEF4_9GAMM</name>
<dbReference type="SUPFAM" id="SSF90123">
    <property type="entry name" value="ABC transporter transmembrane region"/>
    <property type="match status" value="1"/>
</dbReference>
<dbReference type="Pfam" id="PF00664">
    <property type="entry name" value="ABC_membrane"/>
    <property type="match status" value="1"/>
</dbReference>
<sequence length="514" mass="57123">MLARGIGGFMGSYSMAYISNHMVHKLRRQIMERLLSLPVKFYDQNPLGHLVSKFTYDVMQITGAVTNAVTVIVREGIFVFALLITMLLMDWRLSMTFIVIAPFVAKLVSVASRRFRRYSKQMQGSMGEVTQVGNESIKGHRVIRTFNAKGFVLEKFSQASERNRVQNMKMSLTEDVSTPIIQLIVGIAMAGLVWYAMSPTFFEEKTLGDFVAFLTLAGLLAKPIRQLSKVNSVLQRGLSAAESIFELLDEPVEADTGDYCVDRAKGKVEFREVGFAYNEKRIALQKINFTVQPGKTIALVGKSGSGKSSLVSLITRFYENDSGGIYLDDVLLQDYKLENLREQISLVTQQVVLFNGTVAENIAYGSHHHFNPQQIQVAAENAHAWEFIEKLPEGLQTQVGDDAAMLSGGQRQRIAIARALLINAPVLILDEATSALDSESEQHIQQALQALMQGRTTFVIAHRLSTIENADQILVLDEGKIVESGTHRELLEAQGAYARLHKIQFSTSNLVTSP</sequence>
<dbReference type="PANTHER" id="PTHR43394:SF1">
    <property type="entry name" value="ATP-BINDING CASSETTE SUB-FAMILY B MEMBER 10, MITOCHONDRIAL"/>
    <property type="match status" value="1"/>
</dbReference>
<dbReference type="CDD" id="cd18552">
    <property type="entry name" value="ABC_6TM_MsbA_like"/>
    <property type="match status" value="1"/>
</dbReference>
<comment type="subcellular location">
    <subcellularLocation>
        <location evidence="1">Cell membrane</location>
        <topology evidence="1">Multi-pass membrane protein</topology>
    </subcellularLocation>
</comment>
<evidence type="ECO:0000259" key="13">
    <source>
        <dbReference type="PROSITE" id="PS50929"/>
    </source>
</evidence>
<dbReference type="AlphaFoldDB" id="A0A2A4MEF4"/>
<dbReference type="PROSITE" id="PS50893">
    <property type="entry name" value="ABC_TRANSPORTER_2"/>
    <property type="match status" value="1"/>
</dbReference>
<organism evidence="14 15">
    <name type="scientific">SAR86 cluster bacterium</name>
    <dbReference type="NCBI Taxonomy" id="2030880"/>
    <lineage>
        <taxon>Bacteria</taxon>
        <taxon>Pseudomonadati</taxon>
        <taxon>Pseudomonadota</taxon>
        <taxon>Gammaproteobacteria</taxon>
        <taxon>SAR86 cluster</taxon>
    </lineage>
</organism>
<dbReference type="FunFam" id="3.40.50.300:FF:000140">
    <property type="entry name" value="Lipid A export ATP-binding/permease protein MsbA"/>
    <property type="match status" value="1"/>
</dbReference>
<dbReference type="GO" id="GO:0005886">
    <property type="term" value="C:plasma membrane"/>
    <property type="evidence" value="ECO:0007669"/>
    <property type="project" value="UniProtKB-SubCell"/>
</dbReference>